<dbReference type="InterPro" id="IPR050268">
    <property type="entry name" value="NADH-dep_flavin_reductase"/>
</dbReference>
<dbReference type="AlphaFoldDB" id="A0A1N7L169"/>
<dbReference type="PANTHER" id="PTHR30466:SF11">
    <property type="entry name" value="FLAVIN-DEPENDENT MONOOXYGENASE, REDUCTASE SUBUNIT HSAB"/>
    <property type="match status" value="1"/>
</dbReference>
<evidence type="ECO:0000313" key="6">
    <source>
        <dbReference type="Proteomes" id="UP000186098"/>
    </source>
</evidence>
<dbReference type="PANTHER" id="PTHR30466">
    <property type="entry name" value="FLAVIN REDUCTASE"/>
    <property type="match status" value="1"/>
</dbReference>
<accession>A0A1N7L169</accession>
<dbReference type="SMART" id="SM00903">
    <property type="entry name" value="Flavin_Reduct"/>
    <property type="match status" value="1"/>
</dbReference>
<dbReference type="GO" id="GO:0010181">
    <property type="term" value="F:FMN binding"/>
    <property type="evidence" value="ECO:0007669"/>
    <property type="project" value="InterPro"/>
</dbReference>
<dbReference type="Gene3D" id="2.30.110.10">
    <property type="entry name" value="Electron Transport, Fmn-binding Protein, Chain A"/>
    <property type="match status" value="1"/>
</dbReference>
<protein>
    <submittedName>
        <fullName evidence="5">NADH-FMN oxidoreductase RutF, flavin reductase (DIM6/NTAB) family</fullName>
    </submittedName>
</protein>
<evidence type="ECO:0000256" key="1">
    <source>
        <dbReference type="ARBA" id="ARBA00008898"/>
    </source>
</evidence>
<evidence type="ECO:0000259" key="4">
    <source>
        <dbReference type="SMART" id="SM00903"/>
    </source>
</evidence>
<dbReference type="Proteomes" id="UP000186098">
    <property type="component" value="Unassembled WGS sequence"/>
</dbReference>
<evidence type="ECO:0000256" key="3">
    <source>
        <dbReference type="SAM" id="MobiDB-lite"/>
    </source>
</evidence>
<comment type="similarity">
    <text evidence="1">Belongs to the non-flavoprotein flavin reductase family.</text>
</comment>
<dbReference type="Pfam" id="PF01613">
    <property type="entry name" value="Flavin_Reduct"/>
    <property type="match status" value="1"/>
</dbReference>
<feature type="domain" description="Flavin reductase like" evidence="4">
    <location>
        <begin position="54"/>
        <end position="203"/>
    </location>
</feature>
<dbReference type="SUPFAM" id="SSF50475">
    <property type="entry name" value="FMN-binding split barrel"/>
    <property type="match status" value="1"/>
</dbReference>
<evidence type="ECO:0000256" key="2">
    <source>
        <dbReference type="ARBA" id="ARBA00023002"/>
    </source>
</evidence>
<dbReference type="STRING" id="407234.SAMN05421795_102411"/>
<reference evidence="6" key="1">
    <citation type="submission" date="2017-01" db="EMBL/GenBank/DDBJ databases">
        <authorList>
            <person name="Varghese N."/>
            <person name="Submissions S."/>
        </authorList>
    </citation>
    <scope>NUCLEOTIDE SEQUENCE [LARGE SCALE GENOMIC DNA]</scope>
    <source>
        <strain evidence="6">DSM 18714</strain>
    </source>
</reference>
<organism evidence="5 6">
    <name type="scientific">Phaeovulum vinaykumarii</name>
    <dbReference type="NCBI Taxonomy" id="407234"/>
    <lineage>
        <taxon>Bacteria</taxon>
        <taxon>Pseudomonadati</taxon>
        <taxon>Pseudomonadota</taxon>
        <taxon>Alphaproteobacteria</taxon>
        <taxon>Rhodobacterales</taxon>
        <taxon>Paracoccaceae</taxon>
        <taxon>Phaeovulum</taxon>
    </lineage>
</organism>
<evidence type="ECO:0000313" key="5">
    <source>
        <dbReference type="EMBL" id="SIS67541.1"/>
    </source>
</evidence>
<sequence length="211" mass="21813">MSQRDTARRTASTPGARAQDEGQAIGAALDRAESHAETTFAPDPADPRALRAALGRFATGVTIVTARAAPDACAPEGAPLAITVNSFASVSLDPPLVLWSAARASLRHVHFAAAPAFSIHVLGAEQQALCARFSSSGAGFDGLAWRAGEDGVPHLADALVRFDCTTEARHDGGDHTIIIGRVTRVALGAARAPLVFAGGKFGHFVSDQPDD</sequence>
<keyword evidence="6" id="KW-1185">Reference proteome</keyword>
<dbReference type="EMBL" id="FTOM01000002">
    <property type="protein sequence ID" value="SIS67541.1"/>
    <property type="molecule type" value="Genomic_DNA"/>
</dbReference>
<name>A0A1N7L169_9RHOB</name>
<dbReference type="GO" id="GO:0042602">
    <property type="term" value="F:riboflavin reductase (NADPH) activity"/>
    <property type="evidence" value="ECO:0007669"/>
    <property type="project" value="TreeGrafter"/>
</dbReference>
<keyword evidence="2" id="KW-0560">Oxidoreductase</keyword>
<feature type="region of interest" description="Disordered" evidence="3">
    <location>
        <begin position="1"/>
        <end position="46"/>
    </location>
</feature>
<gene>
    <name evidence="5" type="ORF">SAMN05421795_102411</name>
</gene>
<proteinExistence type="inferred from homology"/>
<dbReference type="InterPro" id="IPR002563">
    <property type="entry name" value="Flavin_Rdtase-like_dom"/>
</dbReference>
<dbReference type="InterPro" id="IPR012349">
    <property type="entry name" value="Split_barrel_FMN-bd"/>
</dbReference>